<gene>
    <name evidence="1" type="ORF">BV22DRAFT_1034224</name>
</gene>
<accession>A0ACB8BHP6</accession>
<organism evidence="1 2">
    <name type="scientific">Leucogyrophana mollusca</name>
    <dbReference type="NCBI Taxonomy" id="85980"/>
    <lineage>
        <taxon>Eukaryota</taxon>
        <taxon>Fungi</taxon>
        <taxon>Dikarya</taxon>
        <taxon>Basidiomycota</taxon>
        <taxon>Agaricomycotina</taxon>
        <taxon>Agaricomycetes</taxon>
        <taxon>Agaricomycetidae</taxon>
        <taxon>Boletales</taxon>
        <taxon>Boletales incertae sedis</taxon>
        <taxon>Leucogyrophana</taxon>
    </lineage>
</organism>
<reference evidence="1" key="1">
    <citation type="journal article" date="2021" name="New Phytol.">
        <title>Evolutionary innovations through gain and loss of genes in the ectomycorrhizal Boletales.</title>
        <authorList>
            <person name="Wu G."/>
            <person name="Miyauchi S."/>
            <person name="Morin E."/>
            <person name="Kuo A."/>
            <person name="Drula E."/>
            <person name="Varga T."/>
            <person name="Kohler A."/>
            <person name="Feng B."/>
            <person name="Cao Y."/>
            <person name="Lipzen A."/>
            <person name="Daum C."/>
            <person name="Hundley H."/>
            <person name="Pangilinan J."/>
            <person name="Johnson J."/>
            <person name="Barry K."/>
            <person name="LaButti K."/>
            <person name="Ng V."/>
            <person name="Ahrendt S."/>
            <person name="Min B."/>
            <person name="Choi I.G."/>
            <person name="Park H."/>
            <person name="Plett J.M."/>
            <person name="Magnuson J."/>
            <person name="Spatafora J.W."/>
            <person name="Nagy L.G."/>
            <person name="Henrissat B."/>
            <person name="Grigoriev I.V."/>
            <person name="Yang Z.L."/>
            <person name="Xu J."/>
            <person name="Martin F.M."/>
        </authorList>
    </citation>
    <scope>NUCLEOTIDE SEQUENCE</scope>
    <source>
        <strain evidence="1">KUC20120723A-06</strain>
    </source>
</reference>
<dbReference type="Proteomes" id="UP000790709">
    <property type="component" value="Unassembled WGS sequence"/>
</dbReference>
<dbReference type="EMBL" id="MU266406">
    <property type="protein sequence ID" value="KAH7925229.1"/>
    <property type="molecule type" value="Genomic_DNA"/>
</dbReference>
<name>A0ACB8BHP6_9AGAM</name>
<comment type="caution">
    <text evidence="1">The sequence shown here is derived from an EMBL/GenBank/DDBJ whole genome shotgun (WGS) entry which is preliminary data.</text>
</comment>
<keyword evidence="2" id="KW-1185">Reference proteome</keyword>
<protein>
    <submittedName>
        <fullName evidence="1">Uncharacterized protein</fullName>
    </submittedName>
</protein>
<sequence>MASEGQTPFPSLPTCGITIPATPLVLAALEYSKTHTSPATVNHCLRSTAFALILARKDPAFSSVDPETVALSTILHDMGWATTKSLLSKDKRFEVDGANLARDFLNAKIAQADAEKKEKFDEHRLQLIWDAVALHTTPSIANYKQAEVALTSSGIGGDFFGPNHPSGLITVDEFIEVVKAFPRVGFREEFPRIMCGLCVDKPETTYDNFVGEYGLKLVDGYREQWEKHRQIDMVNGGLERCKQYEEDE</sequence>
<proteinExistence type="predicted"/>
<evidence type="ECO:0000313" key="2">
    <source>
        <dbReference type="Proteomes" id="UP000790709"/>
    </source>
</evidence>
<evidence type="ECO:0000313" key="1">
    <source>
        <dbReference type="EMBL" id="KAH7925229.1"/>
    </source>
</evidence>